<evidence type="ECO:0000256" key="3">
    <source>
        <dbReference type="ARBA" id="ARBA00022840"/>
    </source>
</evidence>
<dbReference type="Pfam" id="PF17866">
    <property type="entry name" value="AAA_lid_6"/>
    <property type="match status" value="1"/>
</dbReference>
<dbReference type="Proteomes" id="UP000264006">
    <property type="component" value="Plasmid pEDY32-46I"/>
</dbReference>
<gene>
    <name evidence="5" type="ORF">DVS28_b0149</name>
</gene>
<keyword evidence="5" id="KW-0614">Plasmid</keyword>
<dbReference type="PRINTS" id="PR00819">
    <property type="entry name" value="CBXCFQXSUPER"/>
</dbReference>
<evidence type="ECO:0000313" key="5">
    <source>
        <dbReference type="EMBL" id="AXV09919.1"/>
    </source>
</evidence>
<dbReference type="SUPFAM" id="SSF52540">
    <property type="entry name" value="P-loop containing nucleoside triphosphate hydrolases"/>
    <property type="match status" value="1"/>
</dbReference>
<sequence length="264" mass="28349">MGALENLIGLEDIKTQVRGIANLLKVSALRRAEGLPAVDVAHHYIFTGPPGTGKTTVARLMGRIFAAAGELSRGHLVEIDRSGLIGGYLGQTALKTNEIIDTALDGVLFIDEAYSLAADTDRYGSEAIASLLKRMEDDRDRLVVIAAGYPKPMKTFLDSNPGLASRFTETVEFPPYAVDELVALLYGHIIKHGYHLDGSGEEAVRQLLVQKVAEANDAFGNGRYVRNLFDDLITAHANRIAGTAAPTRTALMTITSEDVNDAAG</sequence>
<comment type="similarity">
    <text evidence="1">Belongs to the CbxX/CfxQ family.</text>
</comment>
<keyword evidence="2" id="KW-0547">Nucleotide-binding</keyword>
<dbReference type="GO" id="GO:0005524">
    <property type="term" value="F:ATP binding"/>
    <property type="evidence" value="ECO:0007669"/>
    <property type="project" value="UniProtKB-KW"/>
</dbReference>
<proteinExistence type="inferred from homology"/>
<dbReference type="Pfam" id="PF00004">
    <property type="entry name" value="AAA"/>
    <property type="match status" value="1"/>
</dbReference>
<keyword evidence="6" id="KW-1185">Reference proteome</keyword>
<dbReference type="InterPro" id="IPR003593">
    <property type="entry name" value="AAA+_ATPase"/>
</dbReference>
<name>A0A346Y622_9ACTN</name>
<dbReference type="PANTHER" id="PTHR43392:SF2">
    <property type="entry name" value="AAA-TYPE ATPASE FAMILY PROTEIN _ ANKYRIN REPEAT FAMILY PROTEIN"/>
    <property type="match status" value="1"/>
</dbReference>
<dbReference type="InterPro" id="IPR027417">
    <property type="entry name" value="P-loop_NTPase"/>
</dbReference>
<evidence type="ECO:0000313" key="6">
    <source>
        <dbReference type="Proteomes" id="UP000264006"/>
    </source>
</evidence>
<geneLocation type="plasmid" evidence="6">
    <name>pedy32-46i</name>
</geneLocation>
<feature type="domain" description="AAA+ ATPase" evidence="4">
    <location>
        <begin position="40"/>
        <end position="177"/>
    </location>
</feature>
<dbReference type="Gene3D" id="1.10.8.60">
    <property type="match status" value="1"/>
</dbReference>
<protein>
    <recommendedName>
        <fullName evidence="4">AAA+ ATPase domain-containing protein</fullName>
    </recommendedName>
</protein>
<organism evidence="5 6">
    <name type="scientific">Euzebya pacifica</name>
    <dbReference type="NCBI Taxonomy" id="1608957"/>
    <lineage>
        <taxon>Bacteria</taxon>
        <taxon>Bacillati</taxon>
        <taxon>Actinomycetota</taxon>
        <taxon>Nitriliruptoria</taxon>
        <taxon>Euzebyales</taxon>
    </lineage>
</organism>
<dbReference type="Gene3D" id="3.40.50.300">
    <property type="entry name" value="P-loop containing nucleotide triphosphate hydrolases"/>
    <property type="match status" value="1"/>
</dbReference>
<dbReference type="InterPro" id="IPR003959">
    <property type="entry name" value="ATPase_AAA_core"/>
</dbReference>
<dbReference type="InterPro" id="IPR041627">
    <property type="entry name" value="AAA_lid_6"/>
</dbReference>
<evidence type="ECO:0000259" key="4">
    <source>
        <dbReference type="SMART" id="SM00382"/>
    </source>
</evidence>
<evidence type="ECO:0000256" key="2">
    <source>
        <dbReference type="ARBA" id="ARBA00022741"/>
    </source>
</evidence>
<accession>A0A346Y622</accession>
<dbReference type="EMBL" id="CP031166">
    <property type="protein sequence ID" value="AXV09919.1"/>
    <property type="molecule type" value="Genomic_DNA"/>
</dbReference>
<dbReference type="PANTHER" id="PTHR43392">
    <property type="entry name" value="AAA-TYPE ATPASE FAMILY PROTEIN / ANKYRIN REPEAT FAMILY PROTEIN"/>
    <property type="match status" value="1"/>
</dbReference>
<dbReference type="GO" id="GO:0016887">
    <property type="term" value="F:ATP hydrolysis activity"/>
    <property type="evidence" value="ECO:0007669"/>
    <property type="project" value="InterPro"/>
</dbReference>
<dbReference type="FunFam" id="3.40.50.300:FF:000216">
    <property type="entry name" value="Type VII secretion ATPase EccA"/>
    <property type="match status" value="1"/>
</dbReference>
<dbReference type="KEGG" id="euz:DVS28_b0149"/>
<reference evidence="5 6" key="1">
    <citation type="submission" date="2018-09" db="EMBL/GenBank/DDBJ databases">
        <title>Complete genome sequence of Euzebya sp. DY32-46 isolated from seawater of Pacific Ocean.</title>
        <authorList>
            <person name="Xu L."/>
            <person name="Wu Y.-H."/>
            <person name="Xu X.-W."/>
        </authorList>
    </citation>
    <scope>NUCLEOTIDE SEQUENCE [LARGE SCALE GENOMIC DNA]</scope>
    <source>
        <strain evidence="5 6">DY32-46</strain>
        <plasmid evidence="6">pedy32-46i</plasmid>
    </source>
</reference>
<dbReference type="SMART" id="SM00382">
    <property type="entry name" value="AAA"/>
    <property type="match status" value="1"/>
</dbReference>
<dbReference type="InterPro" id="IPR050773">
    <property type="entry name" value="CbxX/CfxQ_RuBisCO_ESX"/>
</dbReference>
<evidence type="ECO:0000256" key="1">
    <source>
        <dbReference type="ARBA" id="ARBA00010378"/>
    </source>
</evidence>
<dbReference type="InterPro" id="IPR000641">
    <property type="entry name" value="CbxX/CfxQ"/>
</dbReference>
<dbReference type="AlphaFoldDB" id="A0A346Y622"/>
<keyword evidence="3" id="KW-0067">ATP-binding</keyword>